<evidence type="ECO:0000313" key="3">
    <source>
        <dbReference type="EMBL" id="AKO65331.1"/>
    </source>
</evidence>
<dbReference type="OrthoDB" id="8521382at2"/>
<organism evidence="3 4">
    <name type="scientific">Methylophilales bacterium MBRS-H7</name>
    <dbReference type="NCBI Taxonomy" id="1623450"/>
    <lineage>
        <taxon>Bacteria</taxon>
        <taxon>Pseudomonadati</taxon>
        <taxon>Pseudomonadota</taxon>
        <taxon>Betaproteobacteria</taxon>
        <taxon>Nitrosomonadales</taxon>
        <taxon>OM43 clade</taxon>
    </lineage>
</organism>
<evidence type="ECO:0000313" key="4">
    <source>
        <dbReference type="Proteomes" id="UP000066549"/>
    </source>
</evidence>
<dbReference type="Pfam" id="PF13116">
    <property type="entry name" value="YhdP"/>
    <property type="match status" value="1"/>
</dbReference>
<keyword evidence="1" id="KW-0812">Transmembrane</keyword>
<dbReference type="InterPro" id="IPR011836">
    <property type="entry name" value="YhdP"/>
</dbReference>
<evidence type="ECO:0000256" key="1">
    <source>
        <dbReference type="SAM" id="Phobius"/>
    </source>
</evidence>
<evidence type="ECO:0000259" key="2">
    <source>
        <dbReference type="Pfam" id="PF13116"/>
    </source>
</evidence>
<feature type="transmembrane region" description="Helical" evidence="1">
    <location>
        <begin position="16"/>
        <end position="39"/>
    </location>
</feature>
<dbReference type="PANTHER" id="PTHR38690:SF1">
    <property type="entry name" value="PROTEASE"/>
    <property type="match status" value="1"/>
</dbReference>
<reference evidence="3 4" key="1">
    <citation type="submission" date="2015-03" db="EMBL/GenBank/DDBJ databases">
        <title>Comparative analysis of the OM43 clade including a novel species from Red Sea uncovers genomic and metabolic diversity among marine methylotrophs.</title>
        <authorList>
            <person name="Jimenez-Infante F."/>
            <person name="Ngugi D.K."/>
            <person name="Vinu M."/>
            <person name="Alam I."/>
            <person name="Kamau A."/>
            <person name="Blom J."/>
            <person name="Bajic V.B."/>
            <person name="Stingl U."/>
        </authorList>
    </citation>
    <scope>NUCLEOTIDE SEQUENCE [LARGE SCALE GENOMIC DNA]</scope>
    <source>
        <strain evidence="3 4">MBRSH7</strain>
    </source>
</reference>
<keyword evidence="1" id="KW-1133">Transmembrane helix</keyword>
<dbReference type="Proteomes" id="UP000066549">
    <property type="component" value="Chromosome"/>
</dbReference>
<dbReference type="AlphaFoldDB" id="A0A0H4IWK2"/>
<protein>
    <recommendedName>
        <fullName evidence="2">YhdP central domain-containing protein</fullName>
    </recommendedName>
</protein>
<keyword evidence="1" id="KW-0472">Membrane</keyword>
<dbReference type="PANTHER" id="PTHR38690">
    <property type="entry name" value="PROTEASE-RELATED"/>
    <property type="match status" value="1"/>
</dbReference>
<name>A0A0H4IWK2_9PROT</name>
<dbReference type="PATRIC" id="fig|1623450.3.peg.152"/>
<feature type="domain" description="YhdP central" evidence="2">
    <location>
        <begin position="22"/>
        <end position="1243"/>
    </location>
</feature>
<dbReference type="NCBIfam" id="TIGR02099">
    <property type="entry name" value="YhdP family protein"/>
    <property type="match status" value="1"/>
</dbReference>
<dbReference type="EMBL" id="CP011002">
    <property type="protein sequence ID" value="AKO65331.1"/>
    <property type="molecule type" value="Genomic_DNA"/>
</dbReference>
<accession>A0A0H4IWK2</accession>
<keyword evidence="4" id="KW-1185">Reference proteome</keyword>
<proteinExistence type="predicted"/>
<gene>
    <name evidence="3" type="ORF">VI33_00740</name>
</gene>
<sequence>MLRTINAVLKSKKIKYFYYGIFSLASILILSAAIAYHFFLIPNVENYKQNIESFIAKETGGEVSIDKLNIVWNITNPRFQLRNFSITDRDNNKTINLNAIDFEISWLSILKFQPILNQIIIGDLDILVERTVDNKLRIAGVEIIESTESSFSDWLLNQHEVRIINGKITWRDEYRAAKDLTISGINLTYTSPTYLTYLDRHKFNLNALVSEGTKERVYVDGFFDLDSIDHFDQVKTKMKVNISQAFLPAFKPWIEYPFDVKQGYGELKLNIVFVKNKIQEIKTSFSIENYIGNFNDNQDKYINISELSGSAIFDNNNNIKKIASTNLNFKTNNIDIQNSAFEILVKDNVAQSFKLKLNQLNIDAAESIINQTPFFEELKSYLDDYSPTGDIKNLQLSWKKNKELIAAGSLINFGINSHNEFPGFKNLTASFDIKNNKGFLDIASKNISFNQEDRLRTNLTFDTFNGVIKIDGENFKFTNVLLNNNDLNLLTSGTVNLKNLKQPDLDLAITLSVPDISRIKKYYPKNTDPDLLNWLDTSLLAGSIENTKITIKGELDKLFDKNANSNIQITGSYNNANIEFATGYPEIEKANILFSLDSNILRLLAKDGTVANQNISSLEVISDLSESDLMINTHWITSGGTNSLIQAINNSPLYEDTQEFTNQLITNGNAILNLTINYPITNPDEINFDVKYELNNVVIQNPRIGLPQINNLNGILNIKPNFYELKNASGSVFEMPTNIDVLVEDNLTKINATGKIDETFFINNLGSGWANKVQGSAEWILKSNITEQSNSLSLETDLKGIEINGPYPLNKKQGEVKILSIVKKPSKDNLTNYVIRLDNDVNGKIYMSKNGWSGQINILSNEEFQDRNGISIFANFKDVDLDDFSSLFNLKSDNKKETFRIGKSKLNFEKLIVNGFNLHRLETVVFPSNNNLKVSLYSNEIKGNALWDNNERKLTGRFNKFIISKDKQIGKLNDEDNLPTTAQPVFIDLMIDEVILDDKSMGKFDIQASNINNQIWKIENFTITNPHHEFKADGEWQAKEIGTQTKIDFKWKADDLEKTLEQLGYPNLIKKGIARFNGIANWEGSPFGFSSNQVSGNFSMDIDKGEILEAKPGIGRLFGLLTLQNLPKRLTLDFSDLFSKGFIFDSINAGVRVNSGILSSNNFKMVGPAAEVLMDGEVDIIEETQNLHVTVKPFVSDSLSLAALAGGPLAGAAAFIAQKVLKDPLNKVLTDEYQIIGTWDDPIEVDKPKSEELSELVDEEVIQPSESILEKLNIFKNKDE</sequence>
<dbReference type="InterPro" id="IPR025263">
    <property type="entry name" value="YhdP_central"/>
</dbReference>